<feature type="chain" id="PRO_5028863266" description="WG repeat-containing protein" evidence="1">
    <location>
        <begin position="26"/>
        <end position="574"/>
    </location>
</feature>
<name>A0A7H0GG81_9BURK</name>
<evidence type="ECO:0000256" key="1">
    <source>
        <dbReference type="SAM" id="SignalP"/>
    </source>
</evidence>
<gene>
    <name evidence="2" type="ORF">H9K75_13070</name>
</gene>
<dbReference type="RefSeq" id="WP_187723010.1">
    <property type="nucleotide sequence ID" value="NZ_CP060783.1"/>
</dbReference>
<feature type="signal peptide" evidence="1">
    <location>
        <begin position="1"/>
        <end position="25"/>
    </location>
</feature>
<keyword evidence="3" id="KW-1185">Reference proteome</keyword>
<dbReference type="Proteomes" id="UP000516028">
    <property type="component" value="Chromosome"/>
</dbReference>
<proteinExistence type="predicted"/>
<evidence type="ECO:0000313" key="2">
    <source>
        <dbReference type="EMBL" id="QNP47297.1"/>
    </source>
</evidence>
<evidence type="ECO:0008006" key="4">
    <source>
        <dbReference type="Google" id="ProtNLM"/>
    </source>
</evidence>
<dbReference type="KEGG" id="daer:H9K75_13070"/>
<sequence>MTMRKAFLRHLVPAMALFCALPGWAAREFTPQAGLWMIPSENNGQPGRGFSLDVQGHTAFLQVFNYEQSGAGTFHTAVGQLDDAASMTVPLLRFKGGRYLGGPAQDAVSNGTAGNVAVRFTDGLNGTVQFPGEPVQPIARFLVPEKLPYWWTQLSDDPLKGTRRRWGFQGVTMAADGSHRLWEGLLRLDESGALTLTASPMPGELNSTGPAHDSLHCTLDRSTQALDCTAPDFDDGAAPVPSALDIQRVRLRPLGRDIVGVIQPKSAPGARWTLNGWSLGSASCSEPCNDPDQRSIRTYAAPEMAMDGLCITGYCDGYSHIMLLPASGAWMIVDENTGAPGRGVFLDVQDNTIIAQTSDYLANGEPTFHMGSGSLKSSSSSAGATTAEMPIVRYAGGRYFGGPARSGHEATTAGTLKLAFSPIYSHIYSDMATGSVSLPGEEARTIRRLEFEPPGVGMEHLLGEYYVQWNAAEPHLASWVKLTQIVRGDAVNAEGTVRCMQEPQRRDPNSMLCVLLEPPVEANRWRGTARITVNPFHRNTAETYPSFFVRTRDRHGNWLGLGTVSLPGLAIPTN</sequence>
<keyword evidence="1" id="KW-0732">Signal</keyword>
<organism evidence="2 3">
    <name type="scientific">Diaphorobacter aerolatus</name>
    <dbReference type="NCBI Taxonomy" id="1288495"/>
    <lineage>
        <taxon>Bacteria</taxon>
        <taxon>Pseudomonadati</taxon>
        <taxon>Pseudomonadota</taxon>
        <taxon>Betaproteobacteria</taxon>
        <taxon>Burkholderiales</taxon>
        <taxon>Comamonadaceae</taxon>
        <taxon>Diaphorobacter</taxon>
    </lineage>
</organism>
<dbReference type="EMBL" id="CP060783">
    <property type="protein sequence ID" value="QNP47297.1"/>
    <property type="molecule type" value="Genomic_DNA"/>
</dbReference>
<evidence type="ECO:0000313" key="3">
    <source>
        <dbReference type="Proteomes" id="UP000516028"/>
    </source>
</evidence>
<accession>A0A7H0GG81</accession>
<dbReference type="AlphaFoldDB" id="A0A7H0GG81"/>
<protein>
    <recommendedName>
        <fullName evidence="4">WG repeat-containing protein</fullName>
    </recommendedName>
</protein>
<reference evidence="2 3" key="1">
    <citation type="submission" date="2020-08" db="EMBL/GenBank/DDBJ databases">
        <title>Genome sequence of Diaphorobacter aerolatus KACC 16536T.</title>
        <authorList>
            <person name="Hyun D.-W."/>
            <person name="Bae J.-W."/>
        </authorList>
    </citation>
    <scope>NUCLEOTIDE SEQUENCE [LARGE SCALE GENOMIC DNA]</scope>
    <source>
        <strain evidence="2 3">KACC 16536</strain>
    </source>
</reference>